<dbReference type="Proteomes" id="UP000014316">
    <property type="component" value="Unassembled WGS sequence"/>
</dbReference>
<evidence type="ECO:0000313" key="3">
    <source>
        <dbReference type="Proteomes" id="UP000014316"/>
    </source>
</evidence>
<accession>A0A829GAG9</accession>
<feature type="transmembrane region" description="Helical" evidence="1">
    <location>
        <begin position="12"/>
        <end position="31"/>
    </location>
</feature>
<protein>
    <submittedName>
        <fullName evidence="2">Uncharacterized protein</fullName>
    </submittedName>
</protein>
<dbReference type="AlphaFoldDB" id="A0A829GAG9"/>
<keyword evidence="1" id="KW-1133">Transmembrane helix</keyword>
<sequence length="40" mass="4546">MSRFKKHRTWPLLLISFSMTFTISLIVFAALKVVPFGSSS</sequence>
<evidence type="ECO:0000256" key="1">
    <source>
        <dbReference type="SAM" id="Phobius"/>
    </source>
</evidence>
<proteinExistence type="predicted"/>
<dbReference type="EMBL" id="ANJW01000943">
    <property type="protein sequence ID" value="EPC48886.1"/>
    <property type="molecule type" value="Genomic_DNA"/>
</dbReference>
<evidence type="ECO:0000313" key="2">
    <source>
        <dbReference type="EMBL" id="EPC48886.1"/>
    </source>
</evidence>
<feature type="non-terminal residue" evidence="2">
    <location>
        <position position="40"/>
    </location>
</feature>
<name>A0A829GAG9_LACPA</name>
<gene>
    <name evidence="2" type="ORF">Lpp123_16133</name>
</gene>
<keyword evidence="1" id="KW-0812">Transmembrane</keyword>
<reference evidence="2 3" key="1">
    <citation type="journal article" date="2013" name="PLoS ONE">
        <title>Lactobacillus paracasei comparative genomics: towards species pan-genome definition and exploitation of diversity.</title>
        <authorList>
            <person name="Smokvina T."/>
            <person name="Wels M."/>
            <person name="Polka J."/>
            <person name="Chervaux C."/>
            <person name="Brisse S."/>
            <person name="Boekhorst J."/>
            <person name="van Hylckama Vlieg J.E."/>
            <person name="Siezen R.J."/>
        </authorList>
    </citation>
    <scope>NUCLEOTIDE SEQUENCE [LARGE SCALE GENOMIC DNA]</scope>
    <source>
        <strain evidence="2 3">Lpp123</strain>
    </source>
</reference>
<keyword evidence="1" id="KW-0472">Membrane</keyword>
<organism evidence="2 3">
    <name type="scientific">Lacticaseibacillus paracasei subsp. paracasei Lpp123</name>
    <dbReference type="NCBI Taxonomy" id="1256201"/>
    <lineage>
        <taxon>Bacteria</taxon>
        <taxon>Bacillati</taxon>
        <taxon>Bacillota</taxon>
        <taxon>Bacilli</taxon>
        <taxon>Lactobacillales</taxon>
        <taxon>Lactobacillaceae</taxon>
        <taxon>Lacticaseibacillus</taxon>
    </lineage>
</organism>
<comment type="caution">
    <text evidence="2">The sequence shown here is derived from an EMBL/GenBank/DDBJ whole genome shotgun (WGS) entry which is preliminary data.</text>
</comment>